<dbReference type="Pfam" id="PF06985">
    <property type="entry name" value="HET"/>
    <property type="match status" value="1"/>
</dbReference>
<dbReference type="AlphaFoldDB" id="A0A9P5YKC8"/>
<dbReference type="Proteomes" id="UP000807353">
    <property type="component" value="Unassembled WGS sequence"/>
</dbReference>
<gene>
    <name evidence="2" type="ORF">BDZ94DRAFT_1317312</name>
</gene>
<feature type="domain" description="Heterokaryon incompatibility" evidence="1">
    <location>
        <begin position="167"/>
        <end position="267"/>
    </location>
</feature>
<dbReference type="OrthoDB" id="5122891at2759"/>
<name>A0A9P5YKC8_9AGAR</name>
<evidence type="ECO:0000259" key="1">
    <source>
        <dbReference type="Pfam" id="PF06985"/>
    </source>
</evidence>
<proteinExistence type="predicted"/>
<keyword evidence="3" id="KW-1185">Reference proteome</keyword>
<dbReference type="EMBL" id="MU150230">
    <property type="protein sequence ID" value="KAF9469411.1"/>
    <property type="molecule type" value="Genomic_DNA"/>
</dbReference>
<dbReference type="InterPro" id="IPR010730">
    <property type="entry name" value="HET"/>
</dbReference>
<comment type="caution">
    <text evidence="2">The sequence shown here is derived from an EMBL/GenBank/DDBJ whole genome shotgun (WGS) entry which is preliminary data.</text>
</comment>
<protein>
    <recommendedName>
        <fullName evidence="1">Heterokaryon incompatibility domain-containing protein</fullName>
    </recommendedName>
</protein>
<accession>A0A9P5YKC8</accession>
<sequence length="645" mass="71972">MENIATEELVEAVHGKRKFCGSFKFSQIWQRVSPSGSPSKLLVVGSKRRVPERGAFVNNTDQAKLLKPSILTPVVGMLGKGREMAINNLDHESERGPVPGLDFPQSWKRIFSCPLTQLAGKSLDITPYATPGRYRMVSLHNLRQFGNFEIFEFDELPQPDVPYIPAYTAISYVWRGINADNDLPSSQRANSKGDFTVKGEENASPISITVITDIAWGALRKSASSGCGPDRFLWLDQFCIMQTSKEDKAWQISRMYSIYRHSRCIILPGGLTRLASLEDATHWMSRAWTLQEVLAPPFILSQDVDTCVLFMNDAQTHKVIEGVDKNEWGDTPYLTDGIIACAPLMPLLGTLLPFRQSLFGFRGEQLDTLNGAMNKTMDASKVLIWRSAFSRTSSRPADMIFSIMQCFGITLRPQDFENDDRVGATIALVQAILNKPGGRAYWIPALYFLPPAPELSVFPRFPQTRVDGAAAIRLPDGSTKDVIDLLTDNNIVKLDNTSHIGRPFEWDGSQTMDDQGYYSFVAKQVYTLKTVLVDPKSLNDCHVLRAGDGSTWALNENPANLNIGTANDSIEYLPDADDIEGDVLAVFIGDRGVNYVYMLVKKHGPRKYHRFTYLIENQSLSQWGALRSNVRVNIGPFPASEHLST</sequence>
<reference evidence="2" key="1">
    <citation type="submission" date="2020-11" db="EMBL/GenBank/DDBJ databases">
        <authorList>
            <consortium name="DOE Joint Genome Institute"/>
            <person name="Ahrendt S."/>
            <person name="Riley R."/>
            <person name="Andreopoulos W."/>
            <person name="Labutti K."/>
            <person name="Pangilinan J."/>
            <person name="Ruiz-Duenas F.J."/>
            <person name="Barrasa J.M."/>
            <person name="Sanchez-Garcia M."/>
            <person name="Camarero S."/>
            <person name="Miyauchi S."/>
            <person name="Serrano A."/>
            <person name="Linde D."/>
            <person name="Babiker R."/>
            <person name="Drula E."/>
            <person name="Ayuso-Fernandez I."/>
            <person name="Pacheco R."/>
            <person name="Padilla G."/>
            <person name="Ferreira P."/>
            <person name="Barriuso J."/>
            <person name="Kellner H."/>
            <person name="Castanera R."/>
            <person name="Alfaro M."/>
            <person name="Ramirez L."/>
            <person name="Pisabarro A.G."/>
            <person name="Kuo A."/>
            <person name="Tritt A."/>
            <person name="Lipzen A."/>
            <person name="He G."/>
            <person name="Yan M."/>
            <person name="Ng V."/>
            <person name="Cullen D."/>
            <person name="Martin F."/>
            <person name="Rosso M.-N."/>
            <person name="Henrissat B."/>
            <person name="Hibbett D."/>
            <person name="Martinez A.T."/>
            <person name="Grigoriev I.V."/>
        </authorList>
    </citation>
    <scope>NUCLEOTIDE SEQUENCE</scope>
    <source>
        <strain evidence="2">CBS 247.69</strain>
    </source>
</reference>
<evidence type="ECO:0000313" key="2">
    <source>
        <dbReference type="EMBL" id="KAF9469411.1"/>
    </source>
</evidence>
<organism evidence="2 3">
    <name type="scientific">Collybia nuda</name>
    <dbReference type="NCBI Taxonomy" id="64659"/>
    <lineage>
        <taxon>Eukaryota</taxon>
        <taxon>Fungi</taxon>
        <taxon>Dikarya</taxon>
        <taxon>Basidiomycota</taxon>
        <taxon>Agaricomycotina</taxon>
        <taxon>Agaricomycetes</taxon>
        <taxon>Agaricomycetidae</taxon>
        <taxon>Agaricales</taxon>
        <taxon>Tricholomatineae</taxon>
        <taxon>Clitocybaceae</taxon>
        <taxon>Collybia</taxon>
    </lineage>
</organism>
<dbReference type="PANTHER" id="PTHR24148:SF64">
    <property type="entry name" value="HETEROKARYON INCOMPATIBILITY DOMAIN-CONTAINING PROTEIN"/>
    <property type="match status" value="1"/>
</dbReference>
<evidence type="ECO:0000313" key="3">
    <source>
        <dbReference type="Proteomes" id="UP000807353"/>
    </source>
</evidence>
<dbReference type="InterPro" id="IPR052895">
    <property type="entry name" value="HetReg/Transcr_Mod"/>
</dbReference>
<dbReference type="PANTHER" id="PTHR24148">
    <property type="entry name" value="ANKYRIN REPEAT DOMAIN-CONTAINING PROTEIN 39 HOMOLOG-RELATED"/>
    <property type="match status" value="1"/>
</dbReference>